<dbReference type="EMBL" id="JAUSSW010000013">
    <property type="protein sequence ID" value="MDQ0104029.1"/>
    <property type="molecule type" value="Genomic_DNA"/>
</dbReference>
<keyword evidence="2" id="KW-1185">Reference proteome</keyword>
<evidence type="ECO:0000313" key="1">
    <source>
        <dbReference type="EMBL" id="MDQ0104029.1"/>
    </source>
</evidence>
<evidence type="ECO:0008006" key="3">
    <source>
        <dbReference type="Google" id="ProtNLM"/>
    </source>
</evidence>
<reference evidence="1 2" key="1">
    <citation type="submission" date="2023-07" db="EMBL/GenBank/DDBJ databases">
        <title>Sorghum-associated microbial communities from plants grown in Nebraska, USA.</title>
        <authorList>
            <person name="Schachtman D."/>
        </authorList>
    </citation>
    <scope>NUCLEOTIDE SEQUENCE [LARGE SCALE GENOMIC DNA]</scope>
    <source>
        <strain evidence="1 2">CC523</strain>
    </source>
</reference>
<comment type="caution">
    <text evidence="1">The sequence shown here is derived from an EMBL/GenBank/DDBJ whole genome shotgun (WGS) entry which is preliminary data.</text>
</comment>
<dbReference type="Proteomes" id="UP001244563">
    <property type="component" value="Unassembled WGS sequence"/>
</dbReference>
<accession>A0ABT9TQT0</accession>
<gene>
    <name evidence="1" type="ORF">J2T10_003702</name>
</gene>
<sequence>MAGFLPWWERYPGRLEHERRALQSAGITVVEDPEAKAGGGVIRWSFVAPDALTGCGDVDLVTTFPEFYPFLRPDVAAPGVDMAHHQHPFGKNLCLIGRASAAWDTSNDLAWLIQEQLRKALTLGKSPERGVLKRTRANPSQIIIPTGQMLWP</sequence>
<evidence type="ECO:0000313" key="2">
    <source>
        <dbReference type="Proteomes" id="UP001244563"/>
    </source>
</evidence>
<organism evidence="1 2">
    <name type="scientific">Paenarthrobacter nicotinovorans</name>
    <name type="common">Arthrobacter nicotinovorans</name>
    <dbReference type="NCBI Taxonomy" id="29320"/>
    <lineage>
        <taxon>Bacteria</taxon>
        <taxon>Bacillati</taxon>
        <taxon>Actinomycetota</taxon>
        <taxon>Actinomycetes</taxon>
        <taxon>Micrococcales</taxon>
        <taxon>Micrococcaceae</taxon>
        <taxon>Paenarthrobacter</taxon>
    </lineage>
</organism>
<protein>
    <recommendedName>
        <fullName evidence="3">UBC core domain-containing protein</fullName>
    </recommendedName>
</protein>
<name>A0ABT9TQT0_PAENI</name>
<proteinExistence type="predicted"/>